<sequence length="200" mass="23358">MLTPITLIRHGETKWNKELRVQGHQNVPLSEHGIQQADRLGQYLKDQQKQSGYLYSSDLLRARQTAERIASRHQLQVQTSHHLRERYCGEWEGRTVEELKQVYPDFDDIRLNGGKYGVESIEQMKERMQKFVLEIIEKHPGEPIWIVSHGMSLSSLLTELTQGEVQIGNPRLFNTSFTHLIHHPEKGWQLHDLNQTPHLE</sequence>
<dbReference type="EMBL" id="SMAG01000003">
    <property type="protein sequence ID" value="TCS95050.1"/>
    <property type="molecule type" value="Genomic_DNA"/>
</dbReference>
<dbReference type="PANTHER" id="PTHR46517:SF1">
    <property type="entry name" value="FRUCTOSE-2,6-BISPHOSPHATASE TIGAR"/>
    <property type="match status" value="1"/>
</dbReference>
<dbReference type="Gene3D" id="3.40.50.1240">
    <property type="entry name" value="Phosphoglycerate mutase-like"/>
    <property type="match status" value="1"/>
</dbReference>
<evidence type="ECO:0000256" key="1">
    <source>
        <dbReference type="ARBA" id="ARBA00022801"/>
    </source>
</evidence>
<proteinExistence type="predicted"/>
<accession>A0A4R3L7U0</accession>
<dbReference type="InterPro" id="IPR029033">
    <property type="entry name" value="His_PPase_superfam"/>
</dbReference>
<evidence type="ECO:0000313" key="4">
    <source>
        <dbReference type="EMBL" id="TCS95050.1"/>
    </source>
</evidence>
<dbReference type="GO" id="GO:0045820">
    <property type="term" value="P:negative regulation of glycolytic process"/>
    <property type="evidence" value="ECO:0007669"/>
    <property type="project" value="TreeGrafter"/>
</dbReference>
<dbReference type="GO" id="GO:0043456">
    <property type="term" value="P:regulation of pentose-phosphate shunt"/>
    <property type="evidence" value="ECO:0007669"/>
    <property type="project" value="TreeGrafter"/>
</dbReference>
<evidence type="ECO:0000313" key="5">
    <source>
        <dbReference type="Proteomes" id="UP000294937"/>
    </source>
</evidence>
<feature type="binding site" evidence="3">
    <location>
        <begin position="9"/>
        <end position="16"/>
    </location>
    <ligand>
        <name>substrate</name>
    </ligand>
</feature>
<dbReference type="InterPro" id="IPR001345">
    <property type="entry name" value="PG/BPGM_mutase_AS"/>
</dbReference>
<dbReference type="PROSITE" id="PS00175">
    <property type="entry name" value="PG_MUTASE"/>
    <property type="match status" value="1"/>
</dbReference>
<keyword evidence="1" id="KW-0378">Hydrolase</keyword>
<dbReference type="SMART" id="SM00855">
    <property type="entry name" value="PGAM"/>
    <property type="match status" value="1"/>
</dbReference>
<evidence type="ECO:0000256" key="2">
    <source>
        <dbReference type="PIRSR" id="PIRSR613078-1"/>
    </source>
</evidence>
<protein>
    <submittedName>
        <fullName evidence="4">Putative phosphoglycerate mutase</fullName>
    </submittedName>
</protein>
<dbReference type="GO" id="GO:0004331">
    <property type="term" value="F:fructose-2,6-bisphosphate 2-phosphatase activity"/>
    <property type="evidence" value="ECO:0007669"/>
    <property type="project" value="TreeGrafter"/>
</dbReference>
<dbReference type="InterPro" id="IPR051695">
    <property type="entry name" value="Phosphoglycerate_Mutase"/>
</dbReference>
<dbReference type="Pfam" id="PF00300">
    <property type="entry name" value="His_Phos_1"/>
    <property type="match status" value="1"/>
</dbReference>
<evidence type="ECO:0000256" key="3">
    <source>
        <dbReference type="PIRSR" id="PIRSR613078-2"/>
    </source>
</evidence>
<gene>
    <name evidence="4" type="ORF">EDD58_103475</name>
</gene>
<keyword evidence="5" id="KW-1185">Reference proteome</keyword>
<reference evidence="4 5" key="1">
    <citation type="submission" date="2019-03" db="EMBL/GenBank/DDBJ databases">
        <title>Genomic Encyclopedia of Type Strains, Phase IV (KMG-IV): sequencing the most valuable type-strain genomes for metagenomic binning, comparative biology and taxonomic classification.</title>
        <authorList>
            <person name="Goeker M."/>
        </authorList>
    </citation>
    <scope>NUCLEOTIDE SEQUENCE [LARGE SCALE GENOMIC DNA]</scope>
    <source>
        <strain evidence="4 5">DSM 45707</strain>
    </source>
</reference>
<feature type="active site" description="Proton donor/acceptor" evidence="2">
    <location>
        <position position="85"/>
    </location>
</feature>
<feature type="active site" description="Tele-phosphohistidine intermediate" evidence="2">
    <location>
        <position position="10"/>
    </location>
</feature>
<dbReference type="GO" id="GO:0005829">
    <property type="term" value="C:cytosol"/>
    <property type="evidence" value="ECO:0007669"/>
    <property type="project" value="TreeGrafter"/>
</dbReference>
<dbReference type="CDD" id="cd07067">
    <property type="entry name" value="HP_PGM_like"/>
    <property type="match status" value="1"/>
</dbReference>
<dbReference type="RefSeq" id="WP_165875887.1">
    <property type="nucleotide sequence ID" value="NZ_SMAG01000003.1"/>
</dbReference>
<comment type="caution">
    <text evidence="4">The sequence shown here is derived from an EMBL/GenBank/DDBJ whole genome shotgun (WGS) entry which is preliminary data.</text>
</comment>
<dbReference type="InterPro" id="IPR013078">
    <property type="entry name" value="His_Pase_superF_clade-1"/>
</dbReference>
<dbReference type="PANTHER" id="PTHR46517">
    <property type="entry name" value="FRUCTOSE-2,6-BISPHOSPHATASE TIGAR"/>
    <property type="match status" value="1"/>
</dbReference>
<dbReference type="Proteomes" id="UP000294937">
    <property type="component" value="Unassembled WGS sequence"/>
</dbReference>
<dbReference type="SUPFAM" id="SSF53254">
    <property type="entry name" value="Phosphoglycerate mutase-like"/>
    <property type="match status" value="1"/>
</dbReference>
<organism evidence="4 5">
    <name type="scientific">Hazenella coriacea</name>
    <dbReference type="NCBI Taxonomy" id="1179467"/>
    <lineage>
        <taxon>Bacteria</taxon>
        <taxon>Bacillati</taxon>
        <taxon>Bacillota</taxon>
        <taxon>Bacilli</taxon>
        <taxon>Bacillales</taxon>
        <taxon>Thermoactinomycetaceae</taxon>
        <taxon>Hazenella</taxon>
    </lineage>
</organism>
<dbReference type="AlphaFoldDB" id="A0A4R3L7U0"/>
<feature type="binding site" evidence="3">
    <location>
        <position position="61"/>
    </location>
    <ligand>
        <name>substrate</name>
    </ligand>
</feature>
<name>A0A4R3L7U0_9BACL</name>